<feature type="transmembrane region" description="Helical" evidence="7">
    <location>
        <begin position="122"/>
        <end position="140"/>
    </location>
</feature>
<evidence type="ECO:0000313" key="10">
    <source>
        <dbReference type="Proteomes" id="UP001596267"/>
    </source>
</evidence>
<protein>
    <submittedName>
        <fullName evidence="9">ABC transporter permease</fullName>
    </submittedName>
</protein>
<dbReference type="Pfam" id="PF12911">
    <property type="entry name" value="OppC_N"/>
    <property type="match status" value="1"/>
</dbReference>
<feature type="transmembrane region" description="Helical" evidence="7">
    <location>
        <begin position="21"/>
        <end position="41"/>
    </location>
</feature>
<proteinExistence type="inferred from homology"/>
<dbReference type="RefSeq" id="WP_253052491.1">
    <property type="nucleotide sequence ID" value="NZ_JAMXWN010000002.1"/>
</dbReference>
<comment type="similarity">
    <text evidence="7">Belongs to the binding-protein-dependent transport system permease family.</text>
</comment>
<evidence type="ECO:0000256" key="5">
    <source>
        <dbReference type="ARBA" id="ARBA00022989"/>
    </source>
</evidence>
<keyword evidence="5 7" id="KW-1133">Transmembrane helix</keyword>
<dbReference type="Proteomes" id="UP001596267">
    <property type="component" value="Unassembled WGS sequence"/>
</dbReference>
<evidence type="ECO:0000256" key="6">
    <source>
        <dbReference type="ARBA" id="ARBA00023136"/>
    </source>
</evidence>
<evidence type="ECO:0000256" key="4">
    <source>
        <dbReference type="ARBA" id="ARBA00022692"/>
    </source>
</evidence>
<sequence>MNTELSWGSKVMRIFGKDKTAALGITIIIVTALVAIFADWLSPYGPNSAADTAQRLAMPGTAGHLFGTDDQGRDILSRIIYGTRTSLFSSIVPVVISAVVSMCLGIIAGFFQGRIGNSLMRIMDVFFAFPSVLLAIAIAAILGPGLLNVCIAMVIVRIPYMTRIVYTDTIQEMQKEYVEASRAYGMGRAAVMFREIMPNVLPSLIVYSATLCGVTIVTVAGLSFIGLGVQPPTADWGLMASEGQNVLMQGDPYVTLFPGLAIIILAFAFSTLGDWLRDLLDPTQK</sequence>
<reference evidence="10" key="1">
    <citation type="journal article" date="2019" name="Int. J. Syst. Evol. Microbiol.">
        <title>The Global Catalogue of Microorganisms (GCM) 10K type strain sequencing project: providing services to taxonomists for standard genome sequencing and annotation.</title>
        <authorList>
            <consortium name="The Broad Institute Genomics Platform"/>
            <consortium name="The Broad Institute Genome Sequencing Center for Infectious Disease"/>
            <person name="Wu L."/>
            <person name="Ma J."/>
        </authorList>
    </citation>
    <scope>NUCLEOTIDE SEQUENCE [LARGE SCALE GENOMIC DNA]</scope>
    <source>
        <strain evidence="10">CCUG 42001</strain>
    </source>
</reference>
<evidence type="ECO:0000313" key="9">
    <source>
        <dbReference type="EMBL" id="MFC6385871.1"/>
    </source>
</evidence>
<dbReference type="InterPro" id="IPR035906">
    <property type="entry name" value="MetI-like_sf"/>
</dbReference>
<keyword evidence="4 7" id="KW-0812">Transmembrane</keyword>
<evidence type="ECO:0000259" key="8">
    <source>
        <dbReference type="PROSITE" id="PS50928"/>
    </source>
</evidence>
<dbReference type="CDD" id="cd06261">
    <property type="entry name" value="TM_PBP2"/>
    <property type="match status" value="1"/>
</dbReference>
<accession>A0ABW1WDY9</accession>
<feature type="transmembrane region" description="Helical" evidence="7">
    <location>
        <begin position="204"/>
        <end position="229"/>
    </location>
</feature>
<dbReference type="InterPro" id="IPR050366">
    <property type="entry name" value="BP-dependent_transpt_permease"/>
</dbReference>
<dbReference type="Gene3D" id="1.10.3720.10">
    <property type="entry name" value="MetI-like"/>
    <property type="match status" value="1"/>
</dbReference>
<comment type="caution">
    <text evidence="9">The sequence shown here is derived from an EMBL/GenBank/DDBJ whole genome shotgun (WGS) entry which is preliminary data.</text>
</comment>
<keyword evidence="10" id="KW-1185">Reference proteome</keyword>
<dbReference type="SUPFAM" id="SSF161098">
    <property type="entry name" value="MetI-like"/>
    <property type="match status" value="1"/>
</dbReference>
<dbReference type="Pfam" id="PF00528">
    <property type="entry name" value="BPD_transp_1"/>
    <property type="match status" value="1"/>
</dbReference>
<dbReference type="InterPro" id="IPR000515">
    <property type="entry name" value="MetI-like"/>
</dbReference>
<feature type="transmembrane region" description="Helical" evidence="7">
    <location>
        <begin position="256"/>
        <end position="276"/>
    </location>
</feature>
<dbReference type="InterPro" id="IPR025966">
    <property type="entry name" value="OppC_N"/>
</dbReference>
<evidence type="ECO:0000256" key="2">
    <source>
        <dbReference type="ARBA" id="ARBA00022448"/>
    </source>
</evidence>
<feature type="transmembrane region" description="Helical" evidence="7">
    <location>
        <begin position="87"/>
        <end position="110"/>
    </location>
</feature>
<keyword evidence="2 7" id="KW-0813">Transport</keyword>
<dbReference type="PROSITE" id="PS50928">
    <property type="entry name" value="ABC_TM1"/>
    <property type="match status" value="1"/>
</dbReference>
<gene>
    <name evidence="9" type="ORF">ACFP7A_04585</name>
</gene>
<dbReference type="PANTHER" id="PTHR43386">
    <property type="entry name" value="OLIGOPEPTIDE TRANSPORT SYSTEM PERMEASE PROTEIN APPC"/>
    <property type="match status" value="1"/>
</dbReference>
<keyword evidence="3" id="KW-1003">Cell membrane</keyword>
<evidence type="ECO:0000256" key="7">
    <source>
        <dbReference type="RuleBase" id="RU363032"/>
    </source>
</evidence>
<organism evidence="9 10">
    <name type="scientific">Sporolactobacillus kofuensis</name>
    <dbReference type="NCBI Taxonomy" id="269672"/>
    <lineage>
        <taxon>Bacteria</taxon>
        <taxon>Bacillati</taxon>
        <taxon>Bacillota</taxon>
        <taxon>Bacilli</taxon>
        <taxon>Bacillales</taxon>
        <taxon>Sporolactobacillaceae</taxon>
        <taxon>Sporolactobacillus</taxon>
    </lineage>
</organism>
<name>A0ABW1WDY9_9BACL</name>
<dbReference type="EMBL" id="JBHSTQ010000003">
    <property type="protein sequence ID" value="MFC6385871.1"/>
    <property type="molecule type" value="Genomic_DNA"/>
</dbReference>
<keyword evidence="6 7" id="KW-0472">Membrane</keyword>
<feature type="domain" description="ABC transmembrane type-1" evidence="8">
    <location>
        <begin position="87"/>
        <end position="273"/>
    </location>
</feature>
<comment type="subcellular location">
    <subcellularLocation>
        <location evidence="1 7">Cell membrane</location>
        <topology evidence="1 7">Multi-pass membrane protein</topology>
    </subcellularLocation>
</comment>
<evidence type="ECO:0000256" key="3">
    <source>
        <dbReference type="ARBA" id="ARBA00022475"/>
    </source>
</evidence>
<evidence type="ECO:0000256" key="1">
    <source>
        <dbReference type="ARBA" id="ARBA00004651"/>
    </source>
</evidence>
<dbReference type="PANTHER" id="PTHR43386:SF25">
    <property type="entry name" value="PEPTIDE ABC TRANSPORTER PERMEASE PROTEIN"/>
    <property type="match status" value="1"/>
</dbReference>